<reference evidence="6" key="1">
    <citation type="submission" date="2022-07" db="EMBL/GenBank/DDBJ databases">
        <title>Phylogenomic reconstructions and comparative analyses of Kickxellomycotina fungi.</title>
        <authorList>
            <person name="Reynolds N.K."/>
            <person name="Stajich J.E."/>
            <person name="Barry K."/>
            <person name="Grigoriev I.V."/>
            <person name="Crous P."/>
            <person name="Smith M.E."/>
        </authorList>
    </citation>
    <scope>NUCLEOTIDE SEQUENCE</scope>
    <source>
        <strain evidence="6">RSA 1196</strain>
    </source>
</reference>
<dbReference type="SUPFAM" id="SSF46966">
    <property type="entry name" value="Spectrin repeat"/>
    <property type="match status" value="1"/>
</dbReference>
<dbReference type="AlphaFoldDB" id="A0A9W8B0M4"/>
<dbReference type="OrthoDB" id="5559380at2759"/>
<feature type="region of interest" description="Disordered" evidence="4">
    <location>
        <begin position="226"/>
        <end position="248"/>
    </location>
</feature>
<dbReference type="InterPro" id="IPR003108">
    <property type="entry name" value="GAR_dom"/>
</dbReference>
<accession>A0A9W8B0M4</accession>
<keyword evidence="3" id="KW-0206">Cytoskeleton</keyword>
<feature type="compositionally biased region" description="Polar residues" evidence="4">
    <location>
        <begin position="26"/>
        <end position="35"/>
    </location>
</feature>
<sequence>MTSSTAYSSDGSSISGETTPGPQRALGQSTSTSVADISALSPAEKLPSMAHTLPGGYDASPPLPATLHSTRLPQDLSLPQMLDNFNCGAQKVKLWLEAAKVYLDSMDVHQANQCQRECQEFEAMVKDFTPTVELLCNLGDSIRLRITKIQGSLPDDEQQLRNDQAYQAQTCLKHILTDWRTVNQRFGAIQRQWLELQYKDQLLGAIQQLQTDLRQSVGSVQTFARQWASTHSPAEDNPSGSPQHPVVNQAGEINYSHNNSPKVQKQEDHALARLHHQVASFEPRLKQLKSQVTKFVQLHSKHSLPLDCPYPNFQTFYDAVHQEWQDLRQHLAQLKRRVVSERWVSIFEHLSSEIRADMGELGHLVQSTRGDMVQIQSAAGASPNGAQEQYSNLEAVRERFYSQRTRPMETVTKLFRHLASRYDREVLKQRVPDLVKQYDGMQQTWYEVQEALCHLEDELSHLYTTLGYPSPIMGPDPADSHSLAESRRSSMTDHSVTSLSLVLQQYRLDQPAQGALSDSTAVTGSPPSSPQDTLINMVSTDGEPSPATGISDKRGAQSPRFPPVPPPRPLALHGHSNRGAASPATSNISVPVRSFLPRPKTPGATMQFSRPMLLPPGGRKSLDAGMSLLNPRPTSSMEMRRSKTPSFLPRPKTPVRSAATSPTPGSTHLSTSYLNQPLPAMPIYRTSPSTHPMSLGKSNVRGNRSPQIKPAMAFRSGGNAHANKARPKTPGNSLSSYATSEADVTFVNENGLTNMDLLLQLSKSTEPRPTNLRFGRLTHHPVNNTPVAAPSRTGMRARTPHGGSPSTTMASGGTPQLHHHYHHSSLAQTLAQSTPTRTSRTSTSNRVTRGGALGQESQRSLGNAATPTPGGHRKPSSGAPLRPRRLSGANVPPPRAKTPGIRVSLQEFTPPNTQTSDGWKSALKPTSDVDVVLSDLPHYEPVDPNDPLDREISNIINRSPVPTPVYRVGAGRYYLGAHSESGFGTGKLVLCRLRHRGMGGGGSHSPISPVGASPQRSSAVSPVGNGCSVLVRVGGGWQDLDLFLLDLGLSNTAMGVLPAYSSATTN</sequence>
<evidence type="ECO:0000259" key="5">
    <source>
        <dbReference type="PROSITE" id="PS51460"/>
    </source>
</evidence>
<feature type="compositionally biased region" description="Polar residues" evidence="4">
    <location>
        <begin position="658"/>
        <end position="674"/>
    </location>
</feature>
<dbReference type="EMBL" id="JANBPY010000031">
    <property type="protein sequence ID" value="KAJ1969701.1"/>
    <property type="molecule type" value="Genomic_DNA"/>
</dbReference>
<dbReference type="SUPFAM" id="SSF143575">
    <property type="entry name" value="GAS2 domain-like"/>
    <property type="match status" value="1"/>
</dbReference>
<dbReference type="PROSITE" id="PS51460">
    <property type="entry name" value="GAR"/>
    <property type="match status" value="1"/>
</dbReference>
<evidence type="ECO:0000256" key="3">
    <source>
        <dbReference type="ARBA" id="ARBA00023212"/>
    </source>
</evidence>
<dbReference type="Gene3D" id="1.20.58.60">
    <property type="match status" value="1"/>
</dbReference>
<keyword evidence="7" id="KW-1185">Reference proteome</keyword>
<name>A0A9W8B0M4_9FUNG</name>
<protein>
    <recommendedName>
        <fullName evidence="5">GAR domain-containing protein</fullName>
    </recommendedName>
</protein>
<feature type="compositionally biased region" description="Polar residues" evidence="4">
    <location>
        <begin position="855"/>
        <end position="866"/>
    </location>
</feature>
<feature type="compositionally biased region" description="Polar residues" evidence="4">
    <location>
        <begin position="804"/>
        <end position="814"/>
    </location>
</feature>
<feature type="region of interest" description="Disordered" evidence="4">
    <location>
        <begin position="717"/>
        <end position="736"/>
    </location>
</feature>
<dbReference type="GO" id="GO:0005856">
    <property type="term" value="C:cytoskeleton"/>
    <property type="evidence" value="ECO:0007669"/>
    <property type="project" value="UniProtKB-SubCell"/>
</dbReference>
<organism evidence="6 7">
    <name type="scientific">Dispira parvispora</name>
    <dbReference type="NCBI Taxonomy" id="1520584"/>
    <lineage>
        <taxon>Eukaryota</taxon>
        <taxon>Fungi</taxon>
        <taxon>Fungi incertae sedis</taxon>
        <taxon>Zoopagomycota</taxon>
        <taxon>Kickxellomycotina</taxon>
        <taxon>Dimargaritomycetes</taxon>
        <taxon>Dimargaritales</taxon>
        <taxon>Dimargaritaceae</taxon>
        <taxon>Dispira</taxon>
    </lineage>
</organism>
<feature type="region of interest" description="Disordered" evidence="4">
    <location>
        <begin position="512"/>
        <end position="674"/>
    </location>
</feature>
<evidence type="ECO:0000313" key="7">
    <source>
        <dbReference type="Proteomes" id="UP001150925"/>
    </source>
</evidence>
<feature type="compositionally biased region" description="Low complexity" evidence="4">
    <location>
        <begin position="1"/>
        <end position="19"/>
    </location>
</feature>
<evidence type="ECO:0000313" key="6">
    <source>
        <dbReference type="EMBL" id="KAJ1969701.1"/>
    </source>
</evidence>
<feature type="compositionally biased region" description="Polar residues" evidence="4">
    <location>
        <begin position="226"/>
        <end position="242"/>
    </location>
</feature>
<keyword evidence="2" id="KW-0963">Cytoplasm</keyword>
<gene>
    <name evidence="6" type="ORF">IWQ62_000457</name>
</gene>
<feature type="region of interest" description="Disordered" evidence="4">
    <location>
        <begin position="1"/>
        <end position="40"/>
    </location>
</feature>
<dbReference type="InterPro" id="IPR036534">
    <property type="entry name" value="GAR_dom_sf"/>
</dbReference>
<dbReference type="GO" id="GO:0008017">
    <property type="term" value="F:microtubule binding"/>
    <property type="evidence" value="ECO:0007669"/>
    <property type="project" value="InterPro"/>
</dbReference>
<proteinExistence type="predicted"/>
<feature type="domain" description="GAR" evidence="5">
    <location>
        <begin position="943"/>
        <end position="1051"/>
    </location>
</feature>
<evidence type="ECO:0000256" key="1">
    <source>
        <dbReference type="ARBA" id="ARBA00004245"/>
    </source>
</evidence>
<feature type="compositionally biased region" description="Pro residues" evidence="4">
    <location>
        <begin position="560"/>
        <end position="569"/>
    </location>
</feature>
<comment type="subcellular location">
    <subcellularLocation>
        <location evidence="1">Cytoplasm</location>
        <location evidence="1">Cytoskeleton</location>
    </subcellularLocation>
</comment>
<feature type="region of interest" description="Disordered" evidence="4">
    <location>
        <begin position="772"/>
        <end position="923"/>
    </location>
</feature>
<evidence type="ECO:0000256" key="4">
    <source>
        <dbReference type="SAM" id="MobiDB-lite"/>
    </source>
</evidence>
<dbReference type="Proteomes" id="UP001150925">
    <property type="component" value="Unassembled WGS sequence"/>
</dbReference>
<feature type="compositionally biased region" description="Polar residues" evidence="4">
    <location>
        <begin position="516"/>
        <end position="539"/>
    </location>
</feature>
<feature type="compositionally biased region" description="Low complexity" evidence="4">
    <location>
        <begin position="833"/>
        <end position="849"/>
    </location>
</feature>
<evidence type="ECO:0000256" key="2">
    <source>
        <dbReference type="ARBA" id="ARBA00022490"/>
    </source>
</evidence>
<comment type="caution">
    <text evidence="6">The sequence shown here is derived from an EMBL/GenBank/DDBJ whole genome shotgun (WGS) entry which is preliminary data.</text>
</comment>
<feature type="compositionally biased region" description="Polar residues" evidence="4">
    <location>
        <begin position="906"/>
        <end position="918"/>
    </location>
</feature>